<dbReference type="PROSITE" id="PS00455">
    <property type="entry name" value="AMP_BINDING"/>
    <property type="match status" value="1"/>
</dbReference>
<name>A0A1H1INT6_9BURK</name>
<dbReference type="EMBL" id="FNKP01000002">
    <property type="protein sequence ID" value="SDR39364.1"/>
    <property type="molecule type" value="Genomic_DNA"/>
</dbReference>
<feature type="domain" description="AMP-binding enzyme C-terminal" evidence="2">
    <location>
        <begin position="422"/>
        <end position="496"/>
    </location>
</feature>
<dbReference type="Pfam" id="PF00501">
    <property type="entry name" value="AMP-binding"/>
    <property type="match status" value="1"/>
</dbReference>
<organism evidence="3 4">
    <name type="scientific">Paraburkholderia fungorum</name>
    <dbReference type="NCBI Taxonomy" id="134537"/>
    <lineage>
        <taxon>Bacteria</taxon>
        <taxon>Pseudomonadati</taxon>
        <taxon>Pseudomonadota</taxon>
        <taxon>Betaproteobacteria</taxon>
        <taxon>Burkholderiales</taxon>
        <taxon>Burkholderiaceae</taxon>
        <taxon>Paraburkholderia</taxon>
    </lineage>
</organism>
<evidence type="ECO:0000313" key="3">
    <source>
        <dbReference type="EMBL" id="SDR39364.1"/>
    </source>
</evidence>
<dbReference type="InterPro" id="IPR025110">
    <property type="entry name" value="AMP-bd_C"/>
</dbReference>
<accession>A0A1H1INT6</accession>
<dbReference type="PANTHER" id="PTHR43767">
    <property type="entry name" value="LONG-CHAIN-FATTY-ACID--COA LIGASE"/>
    <property type="match status" value="1"/>
</dbReference>
<dbReference type="AlphaFoldDB" id="A0A1H1INT6"/>
<evidence type="ECO:0000313" key="4">
    <source>
        <dbReference type="Proteomes" id="UP000183487"/>
    </source>
</evidence>
<dbReference type="Gene3D" id="3.40.50.12780">
    <property type="entry name" value="N-terminal domain of ligase-like"/>
    <property type="match status" value="1"/>
</dbReference>
<dbReference type="InterPro" id="IPR000873">
    <property type="entry name" value="AMP-dep_synth/lig_dom"/>
</dbReference>
<dbReference type="SUPFAM" id="SSF56801">
    <property type="entry name" value="Acetyl-CoA synthetase-like"/>
    <property type="match status" value="1"/>
</dbReference>
<evidence type="ECO:0000259" key="2">
    <source>
        <dbReference type="Pfam" id="PF13193"/>
    </source>
</evidence>
<sequence>MNYFSADESIPGLLRECARDNPAHVFCRSDDFALTYAQLNERVNRLANGLASVGVAAGDRVAVMLAHHIDHALAFFALMKLGAVQVPVNTHLKGAGLEHVVTHSDPRFAIADDIYADVLKPILSATSSLKTVWRGARPSWSPDAETFETLAAHGNADEPPYDAKDADLRAILYTSGTTGPAKGVQMTDRMYRAAALGSSWIGSITPGSVLHFWDPIYHVFGSEVLVMALMQPVTLAFVPKFSASKFWDEVARYQATHLHFVGGVMQLLLKQPPSDADTTHGLKVAWGGGAPVDVWAEFQRRFGVPVREGYGMTETSSFSVINIDGKLGSIGKAVDYFDVEIVDDNSRRLPAGQIGEIRVAEREPGTLTRGYFRSDDKTAEAIRDGWLYTGDLGREDEEGYLFFLGRKKDSLRRRGENVSAWEVENVVNSHPDVEESALIGVVNEFSDEDLKIFLKLKCEPAAFDHIAFVAWCEERMARFQVPRFIAIVESFSKTPTQRIQKQTLSAKMDDCWDGGAQRVVTSA</sequence>
<keyword evidence="3" id="KW-0436">Ligase</keyword>
<keyword evidence="4" id="KW-1185">Reference proteome</keyword>
<dbReference type="Pfam" id="PF13193">
    <property type="entry name" value="AMP-binding_C"/>
    <property type="match status" value="1"/>
</dbReference>
<dbReference type="GO" id="GO:0016878">
    <property type="term" value="F:acid-thiol ligase activity"/>
    <property type="evidence" value="ECO:0007669"/>
    <property type="project" value="UniProtKB-ARBA"/>
</dbReference>
<dbReference type="InterPro" id="IPR020845">
    <property type="entry name" value="AMP-binding_CS"/>
</dbReference>
<dbReference type="InterPro" id="IPR050237">
    <property type="entry name" value="ATP-dep_AMP-bd_enzyme"/>
</dbReference>
<reference evidence="4" key="1">
    <citation type="submission" date="2016-10" db="EMBL/GenBank/DDBJ databases">
        <authorList>
            <person name="Varghese N."/>
        </authorList>
    </citation>
    <scope>NUCLEOTIDE SEQUENCE [LARGE SCALE GENOMIC DNA]</scope>
    <source>
        <strain evidence="4">GAS106B</strain>
    </source>
</reference>
<dbReference type="PANTHER" id="PTHR43767:SF1">
    <property type="entry name" value="NONRIBOSOMAL PEPTIDE SYNTHASE PES1 (EUROFUNG)-RELATED"/>
    <property type="match status" value="1"/>
</dbReference>
<proteinExistence type="predicted"/>
<evidence type="ECO:0000259" key="1">
    <source>
        <dbReference type="Pfam" id="PF00501"/>
    </source>
</evidence>
<dbReference type="RefSeq" id="WP_074770338.1">
    <property type="nucleotide sequence ID" value="NZ_FNKP01000002.1"/>
</dbReference>
<dbReference type="Gene3D" id="3.30.300.30">
    <property type="match status" value="1"/>
</dbReference>
<dbReference type="InterPro" id="IPR042099">
    <property type="entry name" value="ANL_N_sf"/>
</dbReference>
<gene>
    <name evidence="3" type="ORF">SAMN05443245_5440</name>
</gene>
<feature type="domain" description="AMP-dependent synthetase/ligase" evidence="1">
    <location>
        <begin position="16"/>
        <end position="372"/>
    </location>
</feature>
<protein>
    <submittedName>
        <fullName evidence="3">Crotonobetaine/carnitine-CoA ligase</fullName>
    </submittedName>
</protein>
<dbReference type="Proteomes" id="UP000183487">
    <property type="component" value="Unassembled WGS sequence"/>
</dbReference>
<dbReference type="InterPro" id="IPR045851">
    <property type="entry name" value="AMP-bd_C_sf"/>
</dbReference>
<dbReference type="OrthoDB" id="9766486at2"/>